<reference evidence="1 2" key="1">
    <citation type="journal article" date="2015" name="Int. J. Syst. Evol. Microbiol.">
        <title>Erythrobacter atlanticus sp. nov., a bacterium from ocean sediment able to degrade polycyclic aromatic hydrocarbons.</title>
        <authorList>
            <person name="Zhuang L."/>
            <person name="Liu Y."/>
            <person name="Wang L."/>
            <person name="Wang W."/>
            <person name="Shao Z."/>
        </authorList>
    </citation>
    <scope>NUCLEOTIDE SEQUENCE [LARGE SCALE GENOMIC DNA]</scope>
    <source>
        <strain evidence="2">s21-N3</strain>
    </source>
</reference>
<dbReference type="AlphaFoldDB" id="A0A168M3N0"/>
<accession>A0A168M3N0</accession>
<keyword evidence="2" id="KW-1185">Reference proteome</keyword>
<reference evidence="2" key="2">
    <citation type="submission" date="2015-04" db="EMBL/GenBank/DDBJ databases">
        <title>The complete genome sequence of Erythrobacter sp. s21-N3.</title>
        <authorList>
            <person name="Zhuang L."/>
            <person name="Liu Y."/>
            <person name="Shao Z."/>
        </authorList>
    </citation>
    <scope>NUCLEOTIDE SEQUENCE [LARGE SCALE GENOMIC DNA]</scope>
    <source>
        <strain evidence="2">s21-N3</strain>
    </source>
</reference>
<evidence type="ECO:0000313" key="1">
    <source>
        <dbReference type="EMBL" id="ANC50546.1"/>
    </source>
</evidence>
<dbReference type="STRING" id="1648404.CP97_14860"/>
<protein>
    <submittedName>
        <fullName evidence="1">Uncharacterized protein</fullName>
    </submittedName>
</protein>
<name>A0A168M3N0_9SPHN</name>
<dbReference type="Proteomes" id="UP000059113">
    <property type="component" value="Chromosome"/>
</dbReference>
<sequence>MTYASFDTAYGKSRWGSILYIASISDFRAYDYIGADPTSRGRPAAIDA</sequence>
<gene>
    <name evidence="1" type="ORF">CP97_14860</name>
</gene>
<dbReference type="KEGG" id="ery:CP97_14860"/>
<evidence type="ECO:0000313" key="2">
    <source>
        <dbReference type="Proteomes" id="UP000059113"/>
    </source>
</evidence>
<proteinExistence type="predicted"/>
<organism evidence="1 2">
    <name type="scientific">Aurantiacibacter atlanticus</name>
    <dbReference type="NCBI Taxonomy" id="1648404"/>
    <lineage>
        <taxon>Bacteria</taxon>
        <taxon>Pseudomonadati</taxon>
        <taxon>Pseudomonadota</taxon>
        <taxon>Alphaproteobacteria</taxon>
        <taxon>Sphingomonadales</taxon>
        <taxon>Erythrobacteraceae</taxon>
        <taxon>Aurantiacibacter</taxon>
    </lineage>
</organism>
<dbReference type="EMBL" id="CP011310">
    <property type="protein sequence ID" value="ANC50546.1"/>
    <property type="molecule type" value="Genomic_DNA"/>
</dbReference>